<dbReference type="GO" id="GO:0080120">
    <property type="term" value="P:CAAX-box protein maturation"/>
    <property type="evidence" value="ECO:0007669"/>
    <property type="project" value="UniProtKB-ARBA"/>
</dbReference>
<dbReference type="PANTHER" id="PTHR36435">
    <property type="entry name" value="SLR1288 PROTEIN"/>
    <property type="match status" value="1"/>
</dbReference>
<gene>
    <name evidence="3" type="ORF">BCR32DRAFT_328109</name>
</gene>
<dbReference type="EMBL" id="MCFG01000173">
    <property type="protein sequence ID" value="ORX79495.1"/>
    <property type="molecule type" value="Genomic_DNA"/>
</dbReference>
<dbReference type="OrthoDB" id="2159521at2759"/>
<comment type="caution">
    <text evidence="3">The sequence shown here is derived from an EMBL/GenBank/DDBJ whole genome shotgun (WGS) entry which is preliminary data.</text>
</comment>
<feature type="transmembrane region" description="Helical" evidence="1">
    <location>
        <begin position="189"/>
        <end position="206"/>
    </location>
</feature>
<reference evidence="3 4" key="2">
    <citation type="submission" date="2016-08" db="EMBL/GenBank/DDBJ databases">
        <title>Pervasive Adenine N6-methylation of Active Genes in Fungi.</title>
        <authorList>
            <consortium name="DOE Joint Genome Institute"/>
            <person name="Mondo S.J."/>
            <person name="Dannebaum R.O."/>
            <person name="Kuo R.C."/>
            <person name="Labutti K."/>
            <person name="Haridas S."/>
            <person name="Kuo A."/>
            <person name="Salamov A."/>
            <person name="Ahrendt S.R."/>
            <person name="Lipzen A."/>
            <person name="Sullivan W."/>
            <person name="Andreopoulos W.B."/>
            <person name="Clum A."/>
            <person name="Lindquist E."/>
            <person name="Daum C."/>
            <person name="Ramamoorthy G.K."/>
            <person name="Gryganskyi A."/>
            <person name="Culley D."/>
            <person name="Magnuson J.K."/>
            <person name="James T.Y."/>
            <person name="O'Malley M.A."/>
            <person name="Stajich J.E."/>
            <person name="Spatafora J.W."/>
            <person name="Visel A."/>
            <person name="Grigoriev I.V."/>
        </authorList>
    </citation>
    <scope>NUCLEOTIDE SEQUENCE [LARGE SCALE GENOMIC DNA]</scope>
    <source>
        <strain evidence="3 4">S4</strain>
    </source>
</reference>
<dbReference type="InterPro" id="IPR003675">
    <property type="entry name" value="Rce1/LyrA-like_dom"/>
</dbReference>
<feature type="transmembrane region" description="Helical" evidence="1">
    <location>
        <begin position="54"/>
        <end position="75"/>
    </location>
</feature>
<sequence length="255" mass="29206">MVDKVSENNSKENDTVIDVQEPEQTVVTITKDVNNSQEKKKKVNIFKQFLLKRVYLTAISCYLIYIVLNIVYNLLFNDLVLKFKENVLGIKNTENVTSSNQLSLMEELGNSKIILLTLLYMIVIGPILEEIIFRLCIFRPIDLLGIKVRKSNKFFGWLIIALAFIISSSIFAYAHFNLNLDTLAKELEFFPQYFLMGFMFAAAYHYDGYLAASMLTHILNNLVATLLMFLASSINGTIFINTTNINNSLIMKFLH</sequence>
<feature type="transmembrane region" description="Helical" evidence="1">
    <location>
        <begin position="154"/>
        <end position="174"/>
    </location>
</feature>
<accession>A0A1Y1X1F9</accession>
<evidence type="ECO:0000313" key="3">
    <source>
        <dbReference type="EMBL" id="ORX79495.1"/>
    </source>
</evidence>
<feature type="domain" description="CAAX prenyl protease 2/Lysostaphin resistance protein A-like" evidence="2">
    <location>
        <begin position="114"/>
        <end position="223"/>
    </location>
</feature>
<keyword evidence="1" id="KW-0812">Transmembrane</keyword>
<feature type="transmembrane region" description="Helical" evidence="1">
    <location>
        <begin position="113"/>
        <end position="133"/>
    </location>
</feature>
<dbReference type="Proteomes" id="UP000193944">
    <property type="component" value="Unassembled WGS sequence"/>
</dbReference>
<keyword evidence="1" id="KW-0472">Membrane</keyword>
<dbReference type="Pfam" id="PF02517">
    <property type="entry name" value="Rce1-like"/>
    <property type="match status" value="1"/>
</dbReference>
<protein>
    <submittedName>
        <fullName evidence="3">Abi-domain-containing protein</fullName>
    </submittedName>
</protein>
<proteinExistence type="predicted"/>
<organism evidence="3 4">
    <name type="scientific">Anaeromyces robustus</name>
    <dbReference type="NCBI Taxonomy" id="1754192"/>
    <lineage>
        <taxon>Eukaryota</taxon>
        <taxon>Fungi</taxon>
        <taxon>Fungi incertae sedis</taxon>
        <taxon>Chytridiomycota</taxon>
        <taxon>Chytridiomycota incertae sedis</taxon>
        <taxon>Neocallimastigomycetes</taxon>
        <taxon>Neocallimastigales</taxon>
        <taxon>Neocallimastigaceae</taxon>
        <taxon>Anaeromyces</taxon>
    </lineage>
</organism>
<reference evidence="3 4" key="1">
    <citation type="submission" date="2016-08" db="EMBL/GenBank/DDBJ databases">
        <title>A Parts List for Fungal Cellulosomes Revealed by Comparative Genomics.</title>
        <authorList>
            <consortium name="DOE Joint Genome Institute"/>
            <person name="Haitjema C.H."/>
            <person name="Gilmore S.P."/>
            <person name="Henske J.K."/>
            <person name="Solomon K.V."/>
            <person name="De Groot R."/>
            <person name="Kuo A."/>
            <person name="Mondo S.J."/>
            <person name="Salamov A.A."/>
            <person name="Labutti K."/>
            <person name="Zhao Z."/>
            <person name="Chiniquy J."/>
            <person name="Barry K."/>
            <person name="Brewer H.M."/>
            <person name="Purvine S.O."/>
            <person name="Wright A.T."/>
            <person name="Boxma B."/>
            <person name="Van Alen T."/>
            <person name="Hackstein J.H."/>
            <person name="Baker S.E."/>
            <person name="Grigoriev I.V."/>
            <person name="O'Malley M.A."/>
        </authorList>
    </citation>
    <scope>NUCLEOTIDE SEQUENCE [LARGE SCALE GENOMIC DNA]</scope>
    <source>
        <strain evidence="3 4">S4</strain>
    </source>
</reference>
<dbReference type="PANTHER" id="PTHR36435:SF1">
    <property type="entry name" value="CAAX AMINO TERMINAL PROTEASE FAMILY PROTEIN"/>
    <property type="match status" value="1"/>
</dbReference>
<keyword evidence="1" id="KW-1133">Transmembrane helix</keyword>
<evidence type="ECO:0000313" key="4">
    <source>
        <dbReference type="Proteomes" id="UP000193944"/>
    </source>
</evidence>
<dbReference type="AlphaFoldDB" id="A0A1Y1X1F9"/>
<dbReference type="InterPro" id="IPR052710">
    <property type="entry name" value="CAAX_protease"/>
</dbReference>
<keyword evidence="4" id="KW-1185">Reference proteome</keyword>
<evidence type="ECO:0000256" key="1">
    <source>
        <dbReference type="SAM" id="Phobius"/>
    </source>
</evidence>
<evidence type="ECO:0000259" key="2">
    <source>
        <dbReference type="Pfam" id="PF02517"/>
    </source>
</evidence>
<dbReference type="GO" id="GO:0004175">
    <property type="term" value="F:endopeptidase activity"/>
    <property type="evidence" value="ECO:0007669"/>
    <property type="project" value="UniProtKB-ARBA"/>
</dbReference>
<name>A0A1Y1X1F9_9FUNG</name>
<feature type="transmembrane region" description="Helical" evidence="1">
    <location>
        <begin position="218"/>
        <end position="240"/>
    </location>
</feature>